<dbReference type="Pfam" id="PF10903">
    <property type="entry name" value="DUF2691"/>
    <property type="match status" value="1"/>
</dbReference>
<accession>A0A1I0ZV69</accession>
<dbReference type="STRING" id="1120918.SAMN05216249_1179"/>
<dbReference type="EMBL" id="FOJY01000017">
    <property type="protein sequence ID" value="SFB28113.1"/>
    <property type="molecule type" value="Genomic_DNA"/>
</dbReference>
<dbReference type="Proteomes" id="UP000198838">
    <property type="component" value="Unassembled WGS sequence"/>
</dbReference>
<dbReference type="RefSeq" id="WP_092873568.1">
    <property type="nucleotide sequence ID" value="NZ_FOJY01000017.1"/>
</dbReference>
<keyword evidence="2" id="KW-1185">Reference proteome</keyword>
<reference evidence="1 2" key="1">
    <citation type="submission" date="2016-10" db="EMBL/GenBank/DDBJ databases">
        <authorList>
            <person name="de Groot N.N."/>
        </authorList>
    </citation>
    <scope>NUCLEOTIDE SEQUENCE [LARGE SCALE GENOMIC DNA]</scope>
    <source>
        <strain evidence="1 2">DSM 5522</strain>
    </source>
</reference>
<evidence type="ECO:0000313" key="2">
    <source>
        <dbReference type="Proteomes" id="UP000198838"/>
    </source>
</evidence>
<gene>
    <name evidence="1" type="ORF">SAMN05216249_1179</name>
</gene>
<dbReference type="AlphaFoldDB" id="A0A1I0ZV69"/>
<dbReference type="InterPro" id="IPR020216">
    <property type="entry name" value="Uncharacterised_YncE"/>
</dbReference>
<evidence type="ECO:0000313" key="1">
    <source>
        <dbReference type="EMBL" id="SFB28113.1"/>
    </source>
</evidence>
<protein>
    <submittedName>
        <fullName evidence="1">Uncharacterized protein</fullName>
    </submittedName>
</protein>
<organism evidence="1 2">
    <name type="scientific">Acetitomaculum ruminis DSM 5522</name>
    <dbReference type="NCBI Taxonomy" id="1120918"/>
    <lineage>
        <taxon>Bacteria</taxon>
        <taxon>Bacillati</taxon>
        <taxon>Bacillota</taxon>
        <taxon>Clostridia</taxon>
        <taxon>Lachnospirales</taxon>
        <taxon>Lachnospiraceae</taxon>
        <taxon>Acetitomaculum</taxon>
    </lineage>
</organism>
<sequence length="158" mass="18708">MKGVVLHEGKRYFMDLLEIIKAINNKNLDYNWFITDTECYPENDDIDTIFLKKYNWMSGRQLQAILNVENFKWEWAVLSAFKKDVELKEILEYEFPCADVYPGFWDNGISLQHPLADIEIIPWNGSATFVISKDDAIVDEFIEYFPECEDLESYNKRL</sequence>
<proteinExistence type="predicted"/>
<name>A0A1I0ZV69_9FIRM</name>